<keyword evidence="1" id="KW-0812">Transmembrane</keyword>
<dbReference type="GO" id="GO:0008233">
    <property type="term" value="F:peptidase activity"/>
    <property type="evidence" value="ECO:0007669"/>
    <property type="project" value="InterPro"/>
</dbReference>
<gene>
    <name evidence="2" type="ORF">AOLFYP35_01466</name>
</gene>
<organism evidence="2">
    <name type="scientific">Schaalia odontolytica</name>
    <dbReference type="NCBI Taxonomy" id="1660"/>
    <lineage>
        <taxon>Bacteria</taxon>
        <taxon>Bacillati</taxon>
        <taxon>Actinomycetota</taxon>
        <taxon>Actinomycetes</taxon>
        <taxon>Actinomycetales</taxon>
        <taxon>Actinomycetaceae</taxon>
        <taxon>Schaalia</taxon>
    </lineage>
</organism>
<feature type="transmembrane region" description="Helical" evidence="1">
    <location>
        <begin position="52"/>
        <end position="73"/>
    </location>
</feature>
<sequence>MSETHPRWGGPGEDYRLKKIRTTEAELFGPDDPAPAQAPTWRIPQRVRSLPFLEIIFTILGTIGVIVLMVTYVRTGGVVSAAVMTSLALIPLVIVLGVLSYLDRWEREGWKSNFICFIWGAGVATLSSLVVNSTLNLDLARTLGDQDSAAVIVAVFVAPVAEEFFKGIGVIIFILARRNSINSRLDGLICGGIVGAGFAFIENIQYFLRTSSSGAFMLTTTVFTRGILSPFVHPMATSFTGMAIALVLIRRYGALWSTIRVFLGYLTAVFFHGLWNFLASNNGIGGWFHSYITIEVPLFTCWFIYLITQSSREAKHIQQGLTPYVVQGWVLPVELQMVTDRAQRRNAVKWAASAGSEARKAMNFFLNSLAAIGLDEYARPLRKREDPARDAYDRELLTKAVEARKKFLSLTELSQAARRVSA</sequence>
<feature type="transmembrane region" description="Helical" evidence="1">
    <location>
        <begin position="151"/>
        <end position="176"/>
    </location>
</feature>
<feature type="transmembrane region" description="Helical" evidence="1">
    <location>
        <begin position="114"/>
        <end position="131"/>
    </location>
</feature>
<reference evidence="2" key="1">
    <citation type="submission" date="2019-11" db="EMBL/GenBank/DDBJ databases">
        <authorList>
            <person name="Feng L."/>
        </authorList>
    </citation>
    <scope>NUCLEOTIDE SEQUENCE</scope>
    <source>
        <strain evidence="2">AodontolyticusLFYP35</strain>
    </source>
</reference>
<feature type="transmembrane region" description="Helical" evidence="1">
    <location>
        <begin position="79"/>
        <end position="102"/>
    </location>
</feature>
<dbReference type="AlphaFoldDB" id="A0A6N2TS93"/>
<protein>
    <recommendedName>
        <fullName evidence="3">PrsW family intramembrane metalloprotease</fullName>
    </recommendedName>
</protein>
<evidence type="ECO:0000256" key="1">
    <source>
        <dbReference type="SAM" id="Phobius"/>
    </source>
</evidence>
<feature type="transmembrane region" description="Helical" evidence="1">
    <location>
        <begin position="188"/>
        <end position="208"/>
    </location>
</feature>
<feature type="transmembrane region" description="Helical" evidence="1">
    <location>
        <begin position="228"/>
        <end position="249"/>
    </location>
</feature>
<dbReference type="PANTHER" id="PTHR36844:SF1">
    <property type="entry name" value="PROTEASE PRSW"/>
    <property type="match status" value="1"/>
</dbReference>
<keyword evidence="1" id="KW-0472">Membrane</keyword>
<feature type="transmembrane region" description="Helical" evidence="1">
    <location>
        <begin position="261"/>
        <end position="278"/>
    </location>
</feature>
<name>A0A6N2TS93_9ACTO</name>
<dbReference type="PANTHER" id="PTHR36844">
    <property type="entry name" value="PROTEASE PRSW"/>
    <property type="match status" value="1"/>
</dbReference>
<dbReference type="InterPro" id="IPR026898">
    <property type="entry name" value="PrsW"/>
</dbReference>
<dbReference type="EMBL" id="CACRSM010000002">
    <property type="protein sequence ID" value="VYT07552.1"/>
    <property type="molecule type" value="Genomic_DNA"/>
</dbReference>
<proteinExistence type="predicted"/>
<dbReference type="Pfam" id="PF13367">
    <property type="entry name" value="PrsW-protease"/>
    <property type="match status" value="1"/>
</dbReference>
<evidence type="ECO:0008006" key="3">
    <source>
        <dbReference type="Google" id="ProtNLM"/>
    </source>
</evidence>
<feature type="transmembrane region" description="Helical" evidence="1">
    <location>
        <begin position="284"/>
        <end position="307"/>
    </location>
</feature>
<evidence type="ECO:0000313" key="2">
    <source>
        <dbReference type="EMBL" id="VYT07552.1"/>
    </source>
</evidence>
<accession>A0A6N2TS93</accession>
<keyword evidence="1" id="KW-1133">Transmembrane helix</keyword>